<comment type="caution">
    <text evidence="8">The sequence shown here is derived from an EMBL/GenBank/DDBJ whole genome shotgun (WGS) entry which is preliminary data.</text>
</comment>
<dbReference type="EC" id="2.7.7.87" evidence="3"/>
<protein>
    <recommendedName>
        <fullName evidence="3">L-threonylcarbamoyladenylate synthase</fullName>
        <ecNumber evidence="3">2.7.7.87</ecNumber>
    </recommendedName>
</protein>
<dbReference type="NCBIfam" id="TIGR00150">
    <property type="entry name" value="T6A_YjeE"/>
    <property type="match status" value="1"/>
</dbReference>
<name>A0A1F7K5M6_9BACT</name>
<evidence type="ECO:0000256" key="3">
    <source>
        <dbReference type="ARBA" id="ARBA00012584"/>
    </source>
</evidence>
<dbReference type="PANTHER" id="PTHR17490">
    <property type="entry name" value="SUA5"/>
    <property type="match status" value="1"/>
</dbReference>
<evidence type="ECO:0000259" key="7">
    <source>
        <dbReference type="PROSITE" id="PS51163"/>
    </source>
</evidence>
<gene>
    <name evidence="8" type="ORF">A2209_02890</name>
</gene>
<dbReference type="GO" id="GO:0006450">
    <property type="term" value="P:regulation of translational fidelity"/>
    <property type="evidence" value="ECO:0007669"/>
    <property type="project" value="TreeGrafter"/>
</dbReference>
<dbReference type="GO" id="GO:0002949">
    <property type="term" value="P:tRNA threonylcarbamoyladenosine modification"/>
    <property type="evidence" value="ECO:0007669"/>
    <property type="project" value="InterPro"/>
</dbReference>
<proteinExistence type="inferred from homology"/>
<comment type="similarity">
    <text evidence="2">Belongs to the SUA5 family.</text>
</comment>
<dbReference type="Pfam" id="PF02367">
    <property type="entry name" value="TsaE"/>
    <property type="match status" value="1"/>
</dbReference>
<dbReference type="GO" id="GO:0005737">
    <property type="term" value="C:cytoplasm"/>
    <property type="evidence" value="ECO:0007669"/>
    <property type="project" value="UniProtKB-SubCell"/>
</dbReference>
<evidence type="ECO:0000256" key="6">
    <source>
        <dbReference type="ARBA" id="ARBA00048366"/>
    </source>
</evidence>
<dbReference type="Gene3D" id="3.40.50.300">
    <property type="entry name" value="P-loop containing nucleotide triphosphate hydrolases"/>
    <property type="match status" value="1"/>
</dbReference>
<evidence type="ECO:0000313" key="9">
    <source>
        <dbReference type="Proteomes" id="UP000178450"/>
    </source>
</evidence>
<accession>A0A1F7K5M6</accession>
<dbReference type="InterPro" id="IPR006070">
    <property type="entry name" value="Sua5-like_dom"/>
</dbReference>
<evidence type="ECO:0000256" key="5">
    <source>
        <dbReference type="ARBA" id="ARBA00022679"/>
    </source>
</evidence>
<evidence type="ECO:0000256" key="1">
    <source>
        <dbReference type="ARBA" id="ARBA00004496"/>
    </source>
</evidence>
<dbReference type="InterPro" id="IPR027417">
    <property type="entry name" value="P-loop_NTPase"/>
</dbReference>
<organism evidence="8 9">
    <name type="scientific">Candidatus Roizmanbacteria bacterium RIFOXYA1_FULL_41_12</name>
    <dbReference type="NCBI Taxonomy" id="1802082"/>
    <lineage>
        <taxon>Bacteria</taxon>
        <taxon>Candidatus Roizmaniibacteriota</taxon>
    </lineage>
</organism>
<dbReference type="Gene3D" id="3.90.870.10">
    <property type="entry name" value="DHBP synthase"/>
    <property type="match status" value="1"/>
</dbReference>
<dbReference type="InterPro" id="IPR017945">
    <property type="entry name" value="DHBP_synth_RibB-like_a/b_dom"/>
</dbReference>
<dbReference type="InterPro" id="IPR003442">
    <property type="entry name" value="T6A_TsaE"/>
</dbReference>
<dbReference type="SUPFAM" id="SSF55821">
    <property type="entry name" value="YrdC/RibB"/>
    <property type="match status" value="1"/>
</dbReference>
<dbReference type="NCBIfam" id="TIGR00057">
    <property type="entry name" value="L-threonylcarbamoyladenylate synthase"/>
    <property type="match status" value="1"/>
</dbReference>
<dbReference type="AlphaFoldDB" id="A0A1F7K5M6"/>
<dbReference type="GO" id="GO:0061710">
    <property type="term" value="F:L-threonylcarbamoyladenylate synthase"/>
    <property type="evidence" value="ECO:0007669"/>
    <property type="project" value="UniProtKB-EC"/>
</dbReference>
<comment type="subcellular location">
    <subcellularLocation>
        <location evidence="1">Cytoplasm</location>
    </subcellularLocation>
</comment>
<evidence type="ECO:0000256" key="4">
    <source>
        <dbReference type="ARBA" id="ARBA00022490"/>
    </source>
</evidence>
<keyword evidence="4" id="KW-0963">Cytoplasm</keyword>
<evidence type="ECO:0000313" key="8">
    <source>
        <dbReference type="EMBL" id="OGK63176.1"/>
    </source>
</evidence>
<dbReference type="PANTHER" id="PTHR17490:SF10">
    <property type="entry name" value="THREONYLCARBAMOYL-AMP SYNTHASE"/>
    <property type="match status" value="1"/>
</dbReference>
<dbReference type="GO" id="GO:0003725">
    <property type="term" value="F:double-stranded RNA binding"/>
    <property type="evidence" value="ECO:0007669"/>
    <property type="project" value="InterPro"/>
</dbReference>
<dbReference type="Proteomes" id="UP000178450">
    <property type="component" value="Unassembled WGS sequence"/>
</dbReference>
<dbReference type="Pfam" id="PF01300">
    <property type="entry name" value="Sua5_yciO_yrdC"/>
    <property type="match status" value="1"/>
</dbReference>
<dbReference type="EMBL" id="MGBG01000023">
    <property type="protein sequence ID" value="OGK63176.1"/>
    <property type="molecule type" value="Genomic_DNA"/>
</dbReference>
<sequence length="358" mass="40418">MKIVKLTKKNLTSVIKQAKHYLEKDGLVVFPSDTVYGLAANALSKTAIQKLYQFKDRPVNQSVAIAVANLNSAKQYFRINTVQQSLLETLLPGPFTVVLESRHKAITQLEAEDQTLGMRIPDYFFTKALSQSIDSPYTATSANLHNKGPHYSITALLNSLSYKKKQLLDLIIDYGSLPHNQPSTIINLTGNKIAMLRQGDYLFKPVLNQKVISVEQTQLLAKQLLEKYLDQADNKALVMILQGDLGTGKTVFTQGLGHHLGINNIVSPTYVVYYEYLTQNPLIKKLHHFDLYQLESPEDFEPLAIDKLLIPNNLLVFEWGEKLGSIFSLIKNRNTLIILIKINELTRNSREFAVYQLS</sequence>
<dbReference type="PROSITE" id="PS51163">
    <property type="entry name" value="YRDC"/>
    <property type="match status" value="1"/>
</dbReference>
<comment type="catalytic activity">
    <reaction evidence="6">
        <text>L-threonine + hydrogencarbonate + ATP = L-threonylcarbamoyladenylate + diphosphate + H2O</text>
        <dbReference type="Rhea" id="RHEA:36407"/>
        <dbReference type="ChEBI" id="CHEBI:15377"/>
        <dbReference type="ChEBI" id="CHEBI:17544"/>
        <dbReference type="ChEBI" id="CHEBI:30616"/>
        <dbReference type="ChEBI" id="CHEBI:33019"/>
        <dbReference type="ChEBI" id="CHEBI:57926"/>
        <dbReference type="ChEBI" id="CHEBI:73682"/>
        <dbReference type="EC" id="2.7.7.87"/>
    </reaction>
</comment>
<dbReference type="GO" id="GO:0000049">
    <property type="term" value="F:tRNA binding"/>
    <property type="evidence" value="ECO:0007669"/>
    <property type="project" value="TreeGrafter"/>
</dbReference>
<feature type="domain" description="YrdC-like" evidence="7">
    <location>
        <begin position="12"/>
        <end position="201"/>
    </location>
</feature>
<keyword evidence="5" id="KW-0808">Transferase</keyword>
<evidence type="ECO:0000256" key="2">
    <source>
        <dbReference type="ARBA" id="ARBA00007663"/>
    </source>
</evidence>
<dbReference type="SUPFAM" id="SSF52540">
    <property type="entry name" value="P-loop containing nucleoside triphosphate hydrolases"/>
    <property type="match status" value="1"/>
</dbReference>
<dbReference type="InterPro" id="IPR050156">
    <property type="entry name" value="TC-AMP_synthase_SUA5"/>
</dbReference>
<reference evidence="8 9" key="1">
    <citation type="journal article" date="2016" name="Nat. Commun.">
        <title>Thousands of microbial genomes shed light on interconnected biogeochemical processes in an aquifer system.</title>
        <authorList>
            <person name="Anantharaman K."/>
            <person name="Brown C.T."/>
            <person name="Hug L.A."/>
            <person name="Sharon I."/>
            <person name="Castelle C.J."/>
            <person name="Probst A.J."/>
            <person name="Thomas B.C."/>
            <person name="Singh A."/>
            <person name="Wilkins M.J."/>
            <person name="Karaoz U."/>
            <person name="Brodie E.L."/>
            <person name="Williams K.H."/>
            <person name="Hubbard S.S."/>
            <person name="Banfield J.F."/>
        </authorList>
    </citation>
    <scope>NUCLEOTIDE SEQUENCE [LARGE SCALE GENOMIC DNA]</scope>
</reference>